<sequence>MALYMASLGAVSAIILVIAVIAVLLVLIYMIGKDIYLLTLHPLANFPGPILTAISRVPYWEACLTGNQVAWMHNLHSKYGPVVRYSPNELSFIDQGGAEWKAIHGHERGGRELPKAPECAPSHEDHRRFRKLFSPAFSDRALKSNEPILRKHVGLLMSKLGEAVQGCCTVDMLQMFQFTTFDFMGDLTFGQTLGLLNDLKYSGWVESLFNSLKVIPAIQFIQYYPWLSALFKLLEPQSVKDMKYQHFKHSADRVDIRLARGADTPDIWTMVLAAKGNQKLSLDEMYCHADVFMLAGTETTGTSLSGMTYHLLTNPEKLAILTKEIRSHFAQDADINLQSTAGLEYLNACVPRVVTAAAGRTIGNRWVAPGTRVSVNHYATYRSSLNFKNPDTFVPERWITTTNSGAGDSSLYKDDRRDSFQPFGYGPRDCQGRNLAMHEMRYIMSRLLFNFDVSLNNESVGWTKQRAFVLWEKKPLLCKLQAAAS</sequence>
<name>A0AAW0RBZ1_9PEZI</name>
<keyword evidence="8" id="KW-0503">Monooxygenase</keyword>
<dbReference type="InterPro" id="IPR002401">
    <property type="entry name" value="Cyt_P450_E_grp-I"/>
</dbReference>
<comment type="similarity">
    <text evidence="2">Belongs to the cytochrome P450 family.</text>
</comment>
<keyword evidence="3 6" id="KW-0349">Heme</keyword>
<evidence type="ECO:0000256" key="3">
    <source>
        <dbReference type="ARBA" id="ARBA00022617"/>
    </source>
</evidence>
<dbReference type="CDD" id="cd11058">
    <property type="entry name" value="CYP60B-like"/>
    <property type="match status" value="1"/>
</dbReference>
<dbReference type="GO" id="GO:0004497">
    <property type="term" value="F:monooxygenase activity"/>
    <property type="evidence" value="ECO:0007669"/>
    <property type="project" value="UniProtKB-KW"/>
</dbReference>
<evidence type="ECO:0000313" key="9">
    <source>
        <dbReference type="Proteomes" id="UP001392437"/>
    </source>
</evidence>
<dbReference type="PANTHER" id="PTHR24305:SF210">
    <property type="entry name" value="CYTOCHROME P450 MONOOXYGENASE ASQL-RELATED"/>
    <property type="match status" value="1"/>
</dbReference>
<reference evidence="8 9" key="1">
    <citation type="submission" date="2023-01" db="EMBL/GenBank/DDBJ databases">
        <title>Analysis of 21 Apiospora genomes using comparative genomics revels a genus with tremendous synthesis potential of carbohydrate active enzymes and secondary metabolites.</title>
        <authorList>
            <person name="Sorensen T."/>
        </authorList>
    </citation>
    <scope>NUCLEOTIDE SEQUENCE [LARGE SCALE GENOMIC DNA]</scope>
    <source>
        <strain evidence="8 9">CBS 117206</strain>
    </source>
</reference>
<dbReference type="AlphaFoldDB" id="A0AAW0RBZ1"/>
<keyword evidence="4 6" id="KW-0479">Metal-binding</keyword>
<comment type="cofactor">
    <cofactor evidence="1 6">
        <name>heme</name>
        <dbReference type="ChEBI" id="CHEBI:30413"/>
    </cofactor>
</comment>
<dbReference type="Proteomes" id="UP001392437">
    <property type="component" value="Unassembled WGS sequence"/>
</dbReference>
<keyword evidence="7" id="KW-1133">Transmembrane helix</keyword>
<evidence type="ECO:0000256" key="6">
    <source>
        <dbReference type="PIRSR" id="PIRSR602401-1"/>
    </source>
</evidence>
<keyword evidence="9" id="KW-1185">Reference proteome</keyword>
<proteinExistence type="inferred from homology"/>
<evidence type="ECO:0000256" key="7">
    <source>
        <dbReference type="SAM" id="Phobius"/>
    </source>
</evidence>
<keyword evidence="8" id="KW-0560">Oxidoreductase</keyword>
<evidence type="ECO:0000256" key="1">
    <source>
        <dbReference type="ARBA" id="ARBA00001971"/>
    </source>
</evidence>
<keyword evidence="7" id="KW-0472">Membrane</keyword>
<feature type="transmembrane region" description="Helical" evidence="7">
    <location>
        <begin position="6"/>
        <end position="31"/>
    </location>
</feature>
<accession>A0AAW0RBZ1</accession>
<gene>
    <name evidence="8" type="ORF">PG999_000447</name>
</gene>
<dbReference type="InterPro" id="IPR001128">
    <property type="entry name" value="Cyt_P450"/>
</dbReference>
<dbReference type="PANTHER" id="PTHR24305">
    <property type="entry name" value="CYTOCHROME P450"/>
    <property type="match status" value="1"/>
</dbReference>
<dbReference type="InterPro" id="IPR036396">
    <property type="entry name" value="Cyt_P450_sf"/>
</dbReference>
<evidence type="ECO:0000256" key="5">
    <source>
        <dbReference type="ARBA" id="ARBA00023004"/>
    </source>
</evidence>
<dbReference type="InterPro" id="IPR050121">
    <property type="entry name" value="Cytochrome_P450_monoxygenase"/>
</dbReference>
<comment type="caution">
    <text evidence="8">The sequence shown here is derived from an EMBL/GenBank/DDBJ whole genome shotgun (WGS) entry which is preliminary data.</text>
</comment>
<evidence type="ECO:0000313" key="8">
    <source>
        <dbReference type="EMBL" id="KAK8132274.1"/>
    </source>
</evidence>
<dbReference type="GO" id="GO:0020037">
    <property type="term" value="F:heme binding"/>
    <property type="evidence" value="ECO:0007669"/>
    <property type="project" value="InterPro"/>
</dbReference>
<protein>
    <submittedName>
        <fullName evidence="8">Isotrichodermin C-15 hydroxylase (Cytochrome P-450 monooxygenase CYP65A1)</fullName>
    </submittedName>
</protein>
<keyword evidence="5 6" id="KW-0408">Iron</keyword>
<organism evidence="8 9">
    <name type="scientific">Apiospora kogelbergensis</name>
    <dbReference type="NCBI Taxonomy" id="1337665"/>
    <lineage>
        <taxon>Eukaryota</taxon>
        <taxon>Fungi</taxon>
        <taxon>Dikarya</taxon>
        <taxon>Ascomycota</taxon>
        <taxon>Pezizomycotina</taxon>
        <taxon>Sordariomycetes</taxon>
        <taxon>Xylariomycetidae</taxon>
        <taxon>Amphisphaeriales</taxon>
        <taxon>Apiosporaceae</taxon>
        <taxon>Apiospora</taxon>
    </lineage>
</organism>
<evidence type="ECO:0000256" key="4">
    <source>
        <dbReference type="ARBA" id="ARBA00022723"/>
    </source>
</evidence>
<dbReference type="GO" id="GO:0005506">
    <property type="term" value="F:iron ion binding"/>
    <property type="evidence" value="ECO:0007669"/>
    <property type="project" value="InterPro"/>
</dbReference>
<dbReference type="PRINTS" id="PR00463">
    <property type="entry name" value="EP450I"/>
</dbReference>
<dbReference type="Pfam" id="PF00067">
    <property type="entry name" value="p450"/>
    <property type="match status" value="1"/>
</dbReference>
<keyword evidence="7" id="KW-0812">Transmembrane</keyword>
<dbReference type="EMBL" id="JAQQWP010000001">
    <property type="protein sequence ID" value="KAK8132274.1"/>
    <property type="molecule type" value="Genomic_DNA"/>
</dbReference>
<feature type="binding site" description="axial binding residue" evidence="6">
    <location>
        <position position="430"/>
    </location>
    <ligand>
        <name>heme</name>
        <dbReference type="ChEBI" id="CHEBI:30413"/>
    </ligand>
    <ligandPart>
        <name>Fe</name>
        <dbReference type="ChEBI" id="CHEBI:18248"/>
    </ligandPart>
</feature>
<dbReference type="GO" id="GO:0016705">
    <property type="term" value="F:oxidoreductase activity, acting on paired donors, with incorporation or reduction of molecular oxygen"/>
    <property type="evidence" value="ECO:0007669"/>
    <property type="project" value="InterPro"/>
</dbReference>
<dbReference type="SUPFAM" id="SSF48264">
    <property type="entry name" value="Cytochrome P450"/>
    <property type="match status" value="1"/>
</dbReference>
<evidence type="ECO:0000256" key="2">
    <source>
        <dbReference type="ARBA" id="ARBA00010617"/>
    </source>
</evidence>
<dbReference type="PRINTS" id="PR00385">
    <property type="entry name" value="P450"/>
</dbReference>
<dbReference type="Gene3D" id="1.10.630.10">
    <property type="entry name" value="Cytochrome P450"/>
    <property type="match status" value="1"/>
</dbReference>